<organism evidence="1 2">
    <name type="scientific">Rubroshorea leprosula</name>
    <dbReference type="NCBI Taxonomy" id="152421"/>
    <lineage>
        <taxon>Eukaryota</taxon>
        <taxon>Viridiplantae</taxon>
        <taxon>Streptophyta</taxon>
        <taxon>Embryophyta</taxon>
        <taxon>Tracheophyta</taxon>
        <taxon>Spermatophyta</taxon>
        <taxon>Magnoliopsida</taxon>
        <taxon>eudicotyledons</taxon>
        <taxon>Gunneridae</taxon>
        <taxon>Pentapetalae</taxon>
        <taxon>rosids</taxon>
        <taxon>malvids</taxon>
        <taxon>Malvales</taxon>
        <taxon>Dipterocarpaceae</taxon>
        <taxon>Rubroshorea</taxon>
    </lineage>
</organism>
<dbReference type="Proteomes" id="UP001054252">
    <property type="component" value="Unassembled WGS sequence"/>
</dbReference>
<sequence>MLAHVDMYTNRTGSFCNLANGITHWLLLMPVSGSLLNTSHDL</sequence>
<dbReference type="EMBL" id="BPVZ01000047">
    <property type="protein sequence ID" value="GKV17052.1"/>
    <property type="molecule type" value="Genomic_DNA"/>
</dbReference>
<reference evidence="1 2" key="1">
    <citation type="journal article" date="2021" name="Commun. Biol.">
        <title>The genome of Shorea leprosula (Dipterocarpaceae) highlights the ecological relevance of drought in aseasonal tropical rainforests.</title>
        <authorList>
            <person name="Ng K.K.S."/>
            <person name="Kobayashi M.J."/>
            <person name="Fawcett J.A."/>
            <person name="Hatakeyama M."/>
            <person name="Paape T."/>
            <person name="Ng C.H."/>
            <person name="Ang C.C."/>
            <person name="Tnah L.H."/>
            <person name="Lee C.T."/>
            <person name="Nishiyama T."/>
            <person name="Sese J."/>
            <person name="O'Brien M.J."/>
            <person name="Copetti D."/>
            <person name="Mohd Noor M.I."/>
            <person name="Ong R.C."/>
            <person name="Putra M."/>
            <person name="Sireger I.Z."/>
            <person name="Indrioko S."/>
            <person name="Kosugi Y."/>
            <person name="Izuno A."/>
            <person name="Isagi Y."/>
            <person name="Lee S.L."/>
            <person name="Shimizu K.K."/>
        </authorList>
    </citation>
    <scope>NUCLEOTIDE SEQUENCE [LARGE SCALE GENOMIC DNA]</scope>
    <source>
        <strain evidence="1">214</strain>
    </source>
</reference>
<comment type="caution">
    <text evidence="1">The sequence shown here is derived from an EMBL/GenBank/DDBJ whole genome shotgun (WGS) entry which is preliminary data.</text>
</comment>
<name>A0AAV5JTN8_9ROSI</name>
<evidence type="ECO:0000313" key="1">
    <source>
        <dbReference type="EMBL" id="GKV17052.1"/>
    </source>
</evidence>
<dbReference type="AlphaFoldDB" id="A0AAV5JTN8"/>
<gene>
    <name evidence="1" type="ORF">SLEP1_g27605</name>
</gene>
<protein>
    <submittedName>
        <fullName evidence="1">Uncharacterized protein</fullName>
    </submittedName>
</protein>
<accession>A0AAV5JTN8</accession>
<keyword evidence="2" id="KW-1185">Reference proteome</keyword>
<proteinExistence type="predicted"/>
<evidence type="ECO:0000313" key="2">
    <source>
        <dbReference type="Proteomes" id="UP001054252"/>
    </source>
</evidence>